<feature type="domain" description="F-box" evidence="1">
    <location>
        <begin position="16"/>
        <end position="64"/>
    </location>
</feature>
<name>A0A6J0KLZ5_RAPSA</name>
<protein>
    <submittedName>
        <fullName evidence="3">F-box protein At1g33020</fullName>
    </submittedName>
</protein>
<dbReference type="NCBIfam" id="TIGR01640">
    <property type="entry name" value="F_box_assoc_1"/>
    <property type="match status" value="1"/>
</dbReference>
<dbReference type="Gene3D" id="1.20.1280.50">
    <property type="match status" value="1"/>
</dbReference>
<dbReference type="InterPro" id="IPR001810">
    <property type="entry name" value="F-box_dom"/>
</dbReference>
<dbReference type="InterPro" id="IPR013187">
    <property type="entry name" value="F-box-assoc_dom_typ3"/>
</dbReference>
<dbReference type="Proteomes" id="UP000504610">
    <property type="component" value="Unplaced"/>
</dbReference>
<evidence type="ECO:0000259" key="1">
    <source>
        <dbReference type="PROSITE" id="PS50181"/>
    </source>
</evidence>
<dbReference type="SUPFAM" id="SSF81383">
    <property type="entry name" value="F-box domain"/>
    <property type="match status" value="1"/>
</dbReference>
<dbReference type="PROSITE" id="PS50181">
    <property type="entry name" value="FBOX"/>
    <property type="match status" value="1"/>
</dbReference>
<dbReference type="InterPro" id="IPR036047">
    <property type="entry name" value="F-box-like_dom_sf"/>
</dbReference>
<dbReference type="Pfam" id="PF08268">
    <property type="entry name" value="FBA_3"/>
    <property type="match status" value="1"/>
</dbReference>
<dbReference type="AlphaFoldDB" id="A0A6J0KLZ5"/>
<evidence type="ECO:0000313" key="3">
    <source>
        <dbReference type="RefSeq" id="XP_018448576.1"/>
    </source>
</evidence>
<sequence length="367" mass="42821">MVRRERSQSSDKKIRGENYDYMPTDLIHEILSRLSEKSTARLRCVSKLWRSIILSRLRLLFVLERANEELFFFSSPLPQNPYEKSSSLVVTADFHMKFSPDMWPEFGGFTSSLIYSADHGKRKIYNINTGQYVALPELKRYRKHNSFFGFDPLDKQFKVLFMAYLTGPDDHRVLTLGTGKMKWRKIKCPLRHDPLCDHSICINGVLYYIGEEDVVGGSYLIICFDVRSETFKFVEAECFRDPEATKLINYKGKLCGTDLTYNDSGAIVLYMWILEDVERKEWSTYVYTLPVNDICEKVVVVGMTSTGEIVLSEEYTSKRFYVFYFSPERNTFQRVEIRGPGEYCEAFEDDCRVYAFVDYVANSKFIT</sequence>
<gene>
    <name evidence="3" type="primary">LOC108820094</name>
</gene>
<dbReference type="PANTHER" id="PTHR31111:SF130">
    <property type="entry name" value="F-BOX ASSOCIATED UBIQUITINATION EFFECTOR FAMILY PROTEIN"/>
    <property type="match status" value="1"/>
</dbReference>
<dbReference type="OrthoDB" id="1028453at2759"/>
<dbReference type="GeneID" id="108820094"/>
<organism evidence="2 3">
    <name type="scientific">Raphanus sativus</name>
    <name type="common">Radish</name>
    <name type="synonym">Raphanus raphanistrum var. sativus</name>
    <dbReference type="NCBI Taxonomy" id="3726"/>
    <lineage>
        <taxon>Eukaryota</taxon>
        <taxon>Viridiplantae</taxon>
        <taxon>Streptophyta</taxon>
        <taxon>Embryophyta</taxon>
        <taxon>Tracheophyta</taxon>
        <taxon>Spermatophyta</taxon>
        <taxon>Magnoliopsida</taxon>
        <taxon>eudicotyledons</taxon>
        <taxon>Gunneridae</taxon>
        <taxon>Pentapetalae</taxon>
        <taxon>rosids</taxon>
        <taxon>malvids</taxon>
        <taxon>Brassicales</taxon>
        <taxon>Brassicaceae</taxon>
        <taxon>Brassiceae</taxon>
        <taxon>Raphanus</taxon>
    </lineage>
</organism>
<dbReference type="PANTHER" id="PTHR31111">
    <property type="entry name" value="BNAA05G37150D PROTEIN-RELATED"/>
    <property type="match status" value="1"/>
</dbReference>
<evidence type="ECO:0000313" key="2">
    <source>
        <dbReference type="Proteomes" id="UP000504610"/>
    </source>
</evidence>
<dbReference type="InterPro" id="IPR017451">
    <property type="entry name" value="F-box-assoc_interact_dom"/>
</dbReference>
<dbReference type="KEGG" id="rsz:108820094"/>
<dbReference type="Pfam" id="PF00646">
    <property type="entry name" value="F-box"/>
    <property type="match status" value="1"/>
</dbReference>
<accession>A0A6J0KLZ5</accession>
<proteinExistence type="predicted"/>
<dbReference type="SMART" id="SM00256">
    <property type="entry name" value="FBOX"/>
    <property type="match status" value="1"/>
</dbReference>
<reference evidence="3" key="1">
    <citation type="submission" date="2025-08" db="UniProtKB">
        <authorList>
            <consortium name="RefSeq"/>
        </authorList>
    </citation>
    <scope>IDENTIFICATION</scope>
    <source>
        <tissue evidence="3">Leaf</tissue>
    </source>
</reference>
<keyword evidence="2" id="KW-1185">Reference proteome</keyword>
<dbReference type="RefSeq" id="XP_018448576.1">
    <property type="nucleotide sequence ID" value="XM_018593074.2"/>
</dbReference>